<keyword evidence="1" id="KW-0732">Signal</keyword>
<dbReference type="PANTHER" id="PTHR11257:SF13">
    <property type="entry name" value="GEO07322P1"/>
    <property type="match status" value="1"/>
</dbReference>
<evidence type="ECO:0000256" key="1">
    <source>
        <dbReference type="SAM" id="SignalP"/>
    </source>
</evidence>
<reference evidence="2" key="1">
    <citation type="submission" date="2019-01" db="EMBL/GenBank/DDBJ databases">
        <title>Identification and expression profiles of putative chemosensory protein genes from the cabbage white butterfly Pieris rapae.</title>
        <authorList>
            <person name="Liu S."/>
        </authorList>
    </citation>
    <scope>NUCLEOTIDE SEQUENCE</scope>
    <source>
        <strain evidence="2">HF</strain>
    </source>
</reference>
<organism evidence="2">
    <name type="scientific">Pieris rapae</name>
    <name type="common">Small white butterfly</name>
    <name type="synonym">Artogeia rapae</name>
    <dbReference type="NCBI Taxonomy" id="64459"/>
    <lineage>
        <taxon>Eukaryota</taxon>
        <taxon>Metazoa</taxon>
        <taxon>Ecdysozoa</taxon>
        <taxon>Arthropoda</taxon>
        <taxon>Hexapoda</taxon>
        <taxon>Insecta</taxon>
        <taxon>Pterygota</taxon>
        <taxon>Neoptera</taxon>
        <taxon>Endopterygota</taxon>
        <taxon>Lepidoptera</taxon>
        <taxon>Glossata</taxon>
        <taxon>Ditrysia</taxon>
        <taxon>Papilionoidea</taxon>
        <taxon>Pieridae</taxon>
        <taxon>Pierinae</taxon>
        <taxon>Pieris</taxon>
    </lineage>
</organism>
<protein>
    <submittedName>
        <fullName evidence="2">Chemosensory protein 14</fullName>
    </submittedName>
</protein>
<feature type="chain" id="PRO_5023084224" evidence="1">
    <location>
        <begin position="22"/>
        <end position="108"/>
    </location>
</feature>
<dbReference type="EMBL" id="MK369962">
    <property type="protein sequence ID" value="QDW65480.1"/>
    <property type="molecule type" value="mRNA"/>
</dbReference>
<evidence type="ECO:0000313" key="2">
    <source>
        <dbReference type="EMBL" id="QDW65480.1"/>
    </source>
</evidence>
<sequence length="108" mass="12228">MTKIGLLILITCIACIAIINSKEIKSIEDLDLVNLLKNEKERKHVFACLMEQAPCGDMQQFKESISQMIKTSCQNCPPQESEKYNMFSQLLAIAYPDKLKALKAKYQG</sequence>
<dbReference type="InterPro" id="IPR036682">
    <property type="entry name" value="OS_D_A10/PebIII_sf"/>
</dbReference>
<feature type="signal peptide" evidence="1">
    <location>
        <begin position="1"/>
        <end position="21"/>
    </location>
</feature>
<dbReference type="SUPFAM" id="SSF100910">
    <property type="entry name" value="Chemosensory protein Csp2"/>
    <property type="match status" value="1"/>
</dbReference>
<dbReference type="AlphaFoldDB" id="A0A5B8GX81"/>
<name>A0A5B8GX81_PIERA</name>
<dbReference type="PANTHER" id="PTHR11257">
    <property type="entry name" value="CHEMOSENSORY PROTEIN-RELATED"/>
    <property type="match status" value="1"/>
</dbReference>
<dbReference type="Pfam" id="PF03392">
    <property type="entry name" value="OS-D"/>
    <property type="match status" value="1"/>
</dbReference>
<dbReference type="Gene3D" id="1.10.2080.10">
    <property type="entry name" value="Insect odorant-binding protein A10/Ejaculatory bulb-specific protein 3"/>
    <property type="match status" value="1"/>
</dbReference>
<proteinExistence type="evidence at transcript level"/>
<dbReference type="InterPro" id="IPR005055">
    <property type="entry name" value="A10/PebIII"/>
</dbReference>
<accession>A0A5B8GX81</accession>